<gene>
    <name evidence="4" type="ORF">GCM10007359_02310</name>
</gene>
<dbReference type="GO" id="GO:0015225">
    <property type="term" value="F:biotin transmembrane transporter activity"/>
    <property type="evidence" value="ECO:0007669"/>
    <property type="project" value="UniProtKB-UniRule"/>
</dbReference>
<dbReference type="GO" id="GO:0005886">
    <property type="term" value="C:plasma membrane"/>
    <property type="evidence" value="ECO:0007669"/>
    <property type="project" value="UniProtKB-SubCell"/>
</dbReference>
<evidence type="ECO:0000256" key="2">
    <source>
        <dbReference type="PIRNR" id="PIRNR016661"/>
    </source>
</evidence>
<evidence type="ECO:0000256" key="1">
    <source>
        <dbReference type="ARBA" id="ARBA00010692"/>
    </source>
</evidence>
<evidence type="ECO:0000313" key="4">
    <source>
        <dbReference type="EMBL" id="GGH57312.1"/>
    </source>
</evidence>
<dbReference type="RefSeq" id="WP_229723003.1">
    <property type="nucleotide sequence ID" value="NZ_BMDC01000001.1"/>
</dbReference>
<dbReference type="Gene3D" id="1.10.1760.20">
    <property type="match status" value="1"/>
</dbReference>
<dbReference type="PIRSF" id="PIRSF016661">
    <property type="entry name" value="BioY"/>
    <property type="match status" value="1"/>
</dbReference>
<reference evidence="4 5" key="1">
    <citation type="journal article" date="2014" name="Int. J. Syst. Evol. Microbiol.">
        <title>Complete genome sequence of Corynebacterium casei LMG S-19264T (=DSM 44701T), isolated from a smear-ripened cheese.</title>
        <authorList>
            <consortium name="US DOE Joint Genome Institute (JGI-PGF)"/>
            <person name="Walter F."/>
            <person name="Albersmeier A."/>
            <person name="Kalinowski J."/>
            <person name="Ruckert C."/>
        </authorList>
    </citation>
    <scope>NUCLEOTIDE SEQUENCE [LARGE SCALE GENOMIC DNA]</scope>
    <source>
        <strain evidence="4 5">CCM 8669</strain>
    </source>
</reference>
<comment type="similarity">
    <text evidence="1 2">Belongs to the BioY family.</text>
</comment>
<feature type="transmembrane region" description="Helical" evidence="3">
    <location>
        <begin position="42"/>
        <end position="61"/>
    </location>
</feature>
<dbReference type="Proteomes" id="UP000600171">
    <property type="component" value="Unassembled WGS sequence"/>
</dbReference>
<feature type="transmembrane region" description="Helical" evidence="3">
    <location>
        <begin position="157"/>
        <end position="185"/>
    </location>
</feature>
<comment type="subcellular location">
    <subcellularLocation>
        <location evidence="2">Cell membrane</location>
        <topology evidence="2">Multi-pass membrane protein</topology>
    </subcellularLocation>
</comment>
<keyword evidence="2 3" id="KW-0472">Membrane</keyword>
<protein>
    <recommendedName>
        <fullName evidence="2">Biotin transporter</fullName>
    </recommendedName>
</protein>
<evidence type="ECO:0000313" key="5">
    <source>
        <dbReference type="Proteomes" id="UP000600171"/>
    </source>
</evidence>
<keyword evidence="2" id="KW-1003">Cell membrane</keyword>
<name>A0A917MQ32_9MICC</name>
<dbReference type="AlphaFoldDB" id="A0A917MQ32"/>
<feature type="transmembrane region" description="Helical" evidence="3">
    <location>
        <begin position="95"/>
        <end position="117"/>
    </location>
</feature>
<keyword evidence="2" id="KW-0813">Transport</keyword>
<feature type="transmembrane region" description="Helical" evidence="3">
    <location>
        <begin position="124"/>
        <end position="151"/>
    </location>
</feature>
<dbReference type="EMBL" id="BMDC01000001">
    <property type="protein sequence ID" value="GGH57312.1"/>
    <property type="molecule type" value="Genomic_DNA"/>
</dbReference>
<organism evidence="4 5">
    <name type="scientific">Rothia aerolata</name>
    <dbReference type="NCBI Taxonomy" id="1812262"/>
    <lineage>
        <taxon>Bacteria</taxon>
        <taxon>Bacillati</taxon>
        <taxon>Actinomycetota</taxon>
        <taxon>Actinomycetes</taxon>
        <taxon>Micrococcales</taxon>
        <taxon>Micrococcaceae</taxon>
        <taxon>Rothia</taxon>
    </lineage>
</organism>
<dbReference type="Pfam" id="PF02632">
    <property type="entry name" value="BioY"/>
    <property type="match status" value="1"/>
</dbReference>
<accession>A0A917MQ32</accession>
<sequence>MTTSVAARSTSTGMNIALVAVFAALIAACALMPAIAVGPVGVPITLQTLGVYIALLVLGPWRGGAACALYLIAGFIGLPVFAGGGSGVGSLAGPAAGYLLSYPVAGVVAGFVAYLLIRKFRTGFAGFFGQFVATCVALVVITGMGIAGIMINGHLSFGAAFAAAMIYIPGDLIKGVVASLISVAVHRAFRQLAA</sequence>
<feature type="transmembrane region" description="Helical" evidence="3">
    <location>
        <begin position="12"/>
        <end position="36"/>
    </location>
</feature>
<proteinExistence type="inferred from homology"/>
<dbReference type="InterPro" id="IPR003784">
    <property type="entry name" value="BioY"/>
</dbReference>
<keyword evidence="5" id="KW-1185">Reference proteome</keyword>
<comment type="caution">
    <text evidence="4">The sequence shown here is derived from an EMBL/GenBank/DDBJ whole genome shotgun (WGS) entry which is preliminary data.</text>
</comment>
<feature type="transmembrane region" description="Helical" evidence="3">
    <location>
        <begin position="68"/>
        <end position="89"/>
    </location>
</feature>
<evidence type="ECO:0000256" key="3">
    <source>
        <dbReference type="SAM" id="Phobius"/>
    </source>
</evidence>
<dbReference type="PANTHER" id="PTHR34295">
    <property type="entry name" value="BIOTIN TRANSPORTER BIOY"/>
    <property type="match status" value="1"/>
</dbReference>
<keyword evidence="3" id="KW-1133">Transmembrane helix</keyword>
<keyword evidence="3" id="KW-0812">Transmembrane</keyword>
<dbReference type="PANTHER" id="PTHR34295:SF1">
    <property type="entry name" value="BIOTIN TRANSPORTER BIOY"/>
    <property type="match status" value="1"/>
</dbReference>